<sequence length="173" mass="19067">MAIMLEKLNEQTEHGYVLLQAAAAEGALGDIEAAYRRADALAALGTGPLTKLARVASDFVCRMSLASGPAWTTSHDDEGNHVNIEDHSPEQRVFTRRMMAAWSAGDTATFAALLNGACADPQRRQPYLRDLFQLTVDEAEVHGRRAGRPFTVVRQMNKSILKEGLQKDDWNRS</sequence>
<proteinExistence type="predicted"/>
<dbReference type="Proteomes" id="UP001589710">
    <property type="component" value="Unassembled WGS sequence"/>
</dbReference>
<comment type="caution">
    <text evidence="1">The sequence shown here is derived from an EMBL/GenBank/DDBJ whole genome shotgun (WGS) entry which is preliminary data.</text>
</comment>
<dbReference type="RefSeq" id="WP_345510125.1">
    <property type="nucleotide sequence ID" value="NZ_BAAAXD010000006.1"/>
</dbReference>
<accession>A0ABV5RAT5</accession>
<dbReference type="EMBL" id="JBHMCG010000080">
    <property type="protein sequence ID" value="MFB9574201.1"/>
    <property type="molecule type" value="Genomic_DNA"/>
</dbReference>
<organism evidence="1 2">
    <name type="scientific">Streptomyces yanii</name>
    <dbReference type="NCBI Taxonomy" id="78510"/>
    <lineage>
        <taxon>Bacteria</taxon>
        <taxon>Bacillati</taxon>
        <taxon>Actinomycetota</taxon>
        <taxon>Actinomycetes</taxon>
        <taxon>Kitasatosporales</taxon>
        <taxon>Streptomycetaceae</taxon>
        <taxon>Streptomyces</taxon>
    </lineage>
</organism>
<name>A0ABV5RAT5_9ACTN</name>
<evidence type="ECO:0000313" key="2">
    <source>
        <dbReference type="Proteomes" id="UP001589710"/>
    </source>
</evidence>
<evidence type="ECO:0008006" key="3">
    <source>
        <dbReference type="Google" id="ProtNLM"/>
    </source>
</evidence>
<keyword evidence="2" id="KW-1185">Reference proteome</keyword>
<protein>
    <recommendedName>
        <fullName evidence="3">DUF222 domain-containing protein</fullName>
    </recommendedName>
</protein>
<reference evidence="1 2" key="1">
    <citation type="submission" date="2024-09" db="EMBL/GenBank/DDBJ databases">
        <authorList>
            <person name="Sun Q."/>
            <person name="Mori K."/>
        </authorList>
    </citation>
    <scope>NUCLEOTIDE SEQUENCE [LARGE SCALE GENOMIC DNA]</scope>
    <source>
        <strain evidence="1 2">JCM 3331</strain>
    </source>
</reference>
<evidence type="ECO:0000313" key="1">
    <source>
        <dbReference type="EMBL" id="MFB9574201.1"/>
    </source>
</evidence>
<gene>
    <name evidence="1" type="ORF">ACFFTL_18305</name>
</gene>